<dbReference type="InterPro" id="IPR028939">
    <property type="entry name" value="P5C_Rdtase_cat_N"/>
</dbReference>
<dbReference type="SUPFAM" id="SSF48179">
    <property type="entry name" value="6-phosphogluconate dehydrogenase C-terminal domain-like"/>
    <property type="match status" value="1"/>
</dbReference>
<organism evidence="3 4">
    <name type="scientific">Maribacter flavus</name>
    <dbReference type="NCBI Taxonomy" id="1658664"/>
    <lineage>
        <taxon>Bacteria</taxon>
        <taxon>Pseudomonadati</taxon>
        <taxon>Bacteroidota</taxon>
        <taxon>Flavobacteriia</taxon>
        <taxon>Flavobacteriales</taxon>
        <taxon>Flavobacteriaceae</taxon>
        <taxon>Maribacter</taxon>
    </lineage>
</organism>
<dbReference type="Proteomes" id="UP000323188">
    <property type="component" value="Unassembled WGS sequence"/>
</dbReference>
<gene>
    <name evidence="3" type="ORF">F0361_14355</name>
</gene>
<dbReference type="InterPro" id="IPR036291">
    <property type="entry name" value="NAD(P)-bd_dom_sf"/>
</dbReference>
<dbReference type="PANTHER" id="PTHR40459">
    <property type="entry name" value="CONSERVED HYPOTHETICAL ALANINE AND LEUCINE RICH PROTEIN"/>
    <property type="match status" value="1"/>
</dbReference>
<evidence type="ECO:0000259" key="1">
    <source>
        <dbReference type="Pfam" id="PF03807"/>
    </source>
</evidence>
<dbReference type="Gene3D" id="3.40.50.720">
    <property type="entry name" value="NAD(P)-binding Rossmann-like Domain"/>
    <property type="match status" value="1"/>
</dbReference>
<dbReference type="Gene3D" id="1.10.1040.20">
    <property type="entry name" value="ProC-like, C-terminal domain"/>
    <property type="match status" value="1"/>
</dbReference>
<evidence type="ECO:0000313" key="4">
    <source>
        <dbReference type="Proteomes" id="UP000323188"/>
    </source>
</evidence>
<accession>A0A5B2TTS6</accession>
<comment type="caution">
    <text evidence="3">The sequence shown here is derived from an EMBL/GenBank/DDBJ whole genome shotgun (WGS) entry which is preliminary data.</text>
</comment>
<dbReference type="PANTHER" id="PTHR40459:SF1">
    <property type="entry name" value="CONSERVED HYPOTHETICAL ALANINE AND LEUCINE RICH PROTEIN"/>
    <property type="match status" value="1"/>
</dbReference>
<dbReference type="InterPro" id="IPR008927">
    <property type="entry name" value="6-PGluconate_DH-like_C_sf"/>
</dbReference>
<feature type="domain" description="Pyrroline-5-carboxylate reductase catalytic N-terminal" evidence="1">
    <location>
        <begin position="4"/>
        <end position="77"/>
    </location>
</feature>
<dbReference type="InterPro" id="IPR018931">
    <property type="entry name" value="DUF2520"/>
</dbReference>
<evidence type="ECO:0000313" key="3">
    <source>
        <dbReference type="EMBL" id="KAA2217145.1"/>
    </source>
</evidence>
<dbReference type="Pfam" id="PF03807">
    <property type="entry name" value="F420_oxidored"/>
    <property type="match status" value="1"/>
</dbReference>
<dbReference type="AlphaFoldDB" id="A0A5B2TTS6"/>
<sequence length="257" mass="28415">MISVVIIGTGNVAQNLASALYGIHGMHLAGILGRSEASLSYFEEKNVVSTDWSNIPKADIYIIAVKDDAIQEVSDALNVEGLVVHTSGSVGLDTLSKHQRRGVFYPLQTFTAGKIIDFKTVPMCLEVFNEKDMEILETLGRKISDNVQHIDSAQRKVLHVAAVFVNNFTNYMYTIGKQICNENDLDFSILYPLIKETAAKIETLSPEAAQTGPAIRSDLKTLHGHLTLLTDEKHRTLYKLISNAIKASNQNENEEKL</sequence>
<protein>
    <submittedName>
        <fullName evidence="3">DUF2520 domain-containing protein</fullName>
    </submittedName>
</protein>
<proteinExistence type="predicted"/>
<dbReference type="RefSeq" id="WP_154919557.1">
    <property type="nucleotide sequence ID" value="NZ_VUOE01000002.1"/>
</dbReference>
<dbReference type="InterPro" id="IPR037108">
    <property type="entry name" value="TM1727-like_C_sf"/>
</dbReference>
<name>A0A5B2TTS6_9FLAO</name>
<feature type="domain" description="DUF2520" evidence="2">
    <location>
        <begin position="121"/>
        <end position="244"/>
    </location>
</feature>
<dbReference type="Pfam" id="PF10728">
    <property type="entry name" value="DUF2520"/>
    <property type="match status" value="1"/>
</dbReference>
<dbReference type="EMBL" id="VUOE01000002">
    <property type="protein sequence ID" value="KAA2217145.1"/>
    <property type="molecule type" value="Genomic_DNA"/>
</dbReference>
<evidence type="ECO:0000259" key="2">
    <source>
        <dbReference type="Pfam" id="PF10728"/>
    </source>
</evidence>
<dbReference type="SUPFAM" id="SSF51735">
    <property type="entry name" value="NAD(P)-binding Rossmann-fold domains"/>
    <property type="match status" value="1"/>
</dbReference>
<reference evidence="3 4" key="1">
    <citation type="submission" date="2019-09" db="EMBL/GenBank/DDBJ databases">
        <authorList>
            <person name="Khan S.A."/>
            <person name="Jeon C.O."/>
            <person name="Chun B.H."/>
            <person name="Jeong S.E."/>
        </authorList>
    </citation>
    <scope>NUCLEOTIDE SEQUENCE [LARGE SCALE GENOMIC DNA]</scope>
    <source>
        <strain evidence="3 4">KCTC 42508</strain>
    </source>
</reference>